<dbReference type="Proteomes" id="UP000069632">
    <property type="component" value="Unassembled WGS sequence"/>
</dbReference>
<dbReference type="InterPro" id="IPR000917">
    <property type="entry name" value="Sulfatase_N"/>
</dbReference>
<dbReference type="CDD" id="cd16015">
    <property type="entry name" value="LTA_synthase"/>
    <property type="match status" value="1"/>
</dbReference>
<feature type="transmembrane region" description="Helical" evidence="6">
    <location>
        <begin position="23"/>
        <end position="43"/>
    </location>
</feature>
<evidence type="ECO:0000256" key="2">
    <source>
        <dbReference type="ARBA" id="ARBA00022475"/>
    </source>
</evidence>
<protein>
    <submittedName>
        <fullName evidence="8">Putative phosphoglycerol transferase I (Phosphatidylglycerol--membrane-oligosaccharide glycerophosphotransferase)</fullName>
        <ecNumber evidence="8">2.7.8.20</ecNumber>
    </submittedName>
</protein>
<organism evidence="8 9">
    <name type="scientific">Campylobacter geochelonis</name>
    <dbReference type="NCBI Taxonomy" id="1780362"/>
    <lineage>
        <taxon>Bacteria</taxon>
        <taxon>Pseudomonadati</taxon>
        <taxon>Campylobacterota</taxon>
        <taxon>Epsilonproteobacteria</taxon>
        <taxon>Campylobacterales</taxon>
        <taxon>Campylobacteraceae</taxon>
        <taxon>Campylobacter</taxon>
    </lineage>
</organism>
<dbReference type="GO" id="GO:0008960">
    <property type="term" value="F:phosphatidylglycerol-membrane-oligosaccharide glycerophosphotransferase activity"/>
    <property type="evidence" value="ECO:0007669"/>
    <property type="project" value="UniProtKB-EC"/>
</dbReference>
<dbReference type="OrthoDB" id="9760224at2"/>
<evidence type="ECO:0000256" key="4">
    <source>
        <dbReference type="ARBA" id="ARBA00022989"/>
    </source>
</evidence>
<sequence>MLSFFVFLLALFSCFFINSKSFLILSAIISFIYLIITIFNYFLYIYTGNFLTLGTINLMLLAIDGAPFMEFLDVIVLILLSIIAGVLFCVLFYFRMIKNIANKNMAKICYFAFILLAFILNPLAKAGYDIFTVLNPQYNKHFVSILQKSIITPKPKPATKNKNIVYIYLESFSRNYLIKFPNLTPKINSLTNKIDFVNISQADGTVVTIEGLFGSQCGLPLFYYSYKKDGEGNRKFPKNIKCSSQILKEQGYYTYFIKGADLEFEKTRDFLNSRAYDEQKGKTELLKQQNFLLNEWGVNDDDMFDIAFSDFIRLSETKDKFLQVVLTVGTHVPNGFISKKCQNLVYEDEKNAMLNAVKCTDFLLYDFIDKIRKSKFGKNTIIVVQNDHLAPYGLIKGIDEKKLSDSNNLFFILDDDIDGVQIVENKGSSLDTFTTLLGYIGILDEMHFGRNILKIKSLHETLKNPNQIYQISMPLIPNLSDK</sequence>
<reference evidence="8 9" key="1">
    <citation type="submission" date="2016-02" db="EMBL/GenBank/DDBJ databases">
        <authorList>
            <consortium name="Pathogen Informatics"/>
        </authorList>
    </citation>
    <scope>NUCLEOTIDE SEQUENCE [LARGE SCALE GENOMIC DNA]</scope>
    <source>
        <strain evidence="8 9">RC20</strain>
    </source>
</reference>
<evidence type="ECO:0000256" key="5">
    <source>
        <dbReference type="ARBA" id="ARBA00023136"/>
    </source>
</evidence>
<evidence type="ECO:0000256" key="1">
    <source>
        <dbReference type="ARBA" id="ARBA00004651"/>
    </source>
</evidence>
<evidence type="ECO:0000256" key="3">
    <source>
        <dbReference type="ARBA" id="ARBA00022692"/>
    </source>
</evidence>
<comment type="subcellular location">
    <subcellularLocation>
        <location evidence="1">Cell membrane</location>
        <topology evidence="1">Multi-pass membrane protein</topology>
    </subcellularLocation>
</comment>
<dbReference type="PANTHER" id="PTHR47371">
    <property type="entry name" value="LIPOTEICHOIC ACID SYNTHASE"/>
    <property type="match status" value="1"/>
</dbReference>
<dbReference type="GO" id="GO:0005886">
    <property type="term" value="C:plasma membrane"/>
    <property type="evidence" value="ECO:0007669"/>
    <property type="project" value="UniProtKB-SubCell"/>
</dbReference>
<dbReference type="EC" id="2.7.8.20" evidence="8"/>
<feature type="domain" description="Sulfatase N-terminal" evidence="7">
    <location>
        <begin position="162"/>
        <end position="442"/>
    </location>
</feature>
<feature type="transmembrane region" description="Helical" evidence="6">
    <location>
        <begin position="106"/>
        <end position="124"/>
    </location>
</feature>
<dbReference type="Gene3D" id="3.40.720.10">
    <property type="entry name" value="Alkaline Phosphatase, subunit A"/>
    <property type="match status" value="1"/>
</dbReference>
<dbReference type="InterPro" id="IPR050448">
    <property type="entry name" value="OpgB/LTA_synthase_biosynth"/>
</dbReference>
<name>A0A128EDQ9_9BACT</name>
<dbReference type="SUPFAM" id="SSF53649">
    <property type="entry name" value="Alkaline phosphatase-like"/>
    <property type="match status" value="1"/>
</dbReference>
<keyword evidence="3 6" id="KW-0812">Transmembrane</keyword>
<keyword evidence="2" id="KW-1003">Cell membrane</keyword>
<evidence type="ECO:0000259" key="7">
    <source>
        <dbReference type="Pfam" id="PF00884"/>
    </source>
</evidence>
<dbReference type="EMBL" id="FIZP01000001">
    <property type="protein sequence ID" value="CZE46667.1"/>
    <property type="molecule type" value="Genomic_DNA"/>
</dbReference>
<gene>
    <name evidence="8" type="ORF">ERS672216_00494</name>
</gene>
<evidence type="ECO:0000313" key="8">
    <source>
        <dbReference type="EMBL" id="CZE46667.1"/>
    </source>
</evidence>
<accession>A0A128EDQ9</accession>
<feature type="transmembrane region" description="Helical" evidence="6">
    <location>
        <begin position="50"/>
        <end position="68"/>
    </location>
</feature>
<dbReference type="Pfam" id="PF00884">
    <property type="entry name" value="Sulfatase"/>
    <property type="match status" value="1"/>
</dbReference>
<dbReference type="InterPro" id="IPR017850">
    <property type="entry name" value="Alkaline_phosphatase_core_sf"/>
</dbReference>
<keyword evidence="9" id="KW-1185">Reference proteome</keyword>
<dbReference type="PANTHER" id="PTHR47371:SF3">
    <property type="entry name" value="PHOSPHOGLYCEROL TRANSFERASE I"/>
    <property type="match status" value="1"/>
</dbReference>
<proteinExistence type="predicted"/>
<evidence type="ECO:0000256" key="6">
    <source>
        <dbReference type="SAM" id="Phobius"/>
    </source>
</evidence>
<keyword evidence="5 6" id="KW-0472">Membrane</keyword>
<keyword evidence="8" id="KW-0808">Transferase</keyword>
<evidence type="ECO:0000313" key="9">
    <source>
        <dbReference type="Proteomes" id="UP000069632"/>
    </source>
</evidence>
<keyword evidence="4 6" id="KW-1133">Transmembrane helix</keyword>
<dbReference type="AlphaFoldDB" id="A0A128EDQ9"/>
<feature type="transmembrane region" description="Helical" evidence="6">
    <location>
        <begin position="74"/>
        <end position="94"/>
    </location>
</feature>